<dbReference type="PANTHER" id="PTHR37535">
    <property type="entry name" value="FLUG DOMAIN PROTEIN"/>
    <property type="match status" value="1"/>
</dbReference>
<sequence>MLNIPVFRRAIHTAEGIRISPDKALPYDTFNQYLQCLGGFEHKLTPYCIRRGTANAVDTRESTIQAVGRFSLTRDPRAPKELSNEQKDAIERNPQLIKLCDRQRSLHKLIERKHSSVPKAKGTPFHREYTELGDTIGAEKQALHPEAFDNMRHEFFATIDTIEIERQLLGLSVGEEPKMDIGLSNRRSARILCLASANHSGLGFALQLTRGVTQEESLIYRLWN</sequence>
<gene>
    <name evidence="1" type="ORF">Egran_00980</name>
</gene>
<dbReference type="Proteomes" id="UP000243515">
    <property type="component" value="Unassembled WGS sequence"/>
</dbReference>
<reference evidence="1 2" key="1">
    <citation type="journal article" date="2015" name="Environ. Microbiol.">
        <title>Metagenome sequence of Elaphomyces granulatus from sporocarp tissue reveals Ascomycota ectomycorrhizal fingerprints of genome expansion and a Proteobacteria-rich microbiome.</title>
        <authorList>
            <person name="Quandt C.A."/>
            <person name="Kohler A."/>
            <person name="Hesse C.N."/>
            <person name="Sharpton T.J."/>
            <person name="Martin F."/>
            <person name="Spatafora J.W."/>
        </authorList>
    </citation>
    <scope>NUCLEOTIDE SEQUENCE [LARGE SCALE GENOMIC DNA]</scope>
    <source>
        <strain evidence="1 2">OSC145934</strain>
    </source>
</reference>
<evidence type="ECO:0000313" key="2">
    <source>
        <dbReference type="Proteomes" id="UP000243515"/>
    </source>
</evidence>
<dbReference type="AlphaFoldDB" id="A0A232M4F2"/>
<evidence type="ECO:0000313" key="1">
    <source>
        <dbReference type="EMBL" id="OXV11259.1"/>
    </source>
</evidence>
<comment type="caution">
    <text evidence="1">The sequence shown here is derived from an EMBL/GenBank/DDBJ whole genome shotgun (WGS) entry which is preliminary data.</text>
</comment>
<accession>A0A232M4F2</accession>
<proteinExistence type="predicted"/>
<organism evidence="1 2">
    <name type="scientific">Elaphomyces granulatus</name>
    <dbReference type="NCBI Taxonomy" id="519963"/>
    <lineage>
        <taxon>Eukaryota</taxon>
        <taxon>Fungi</taxon>
        <taxon>Dikarya</taxon>
        <taxon>Ascomycota</taxon>
        <taxon>Pezizomycotina</taxon>
        <taxon>Eurotiomycetes</taxon>
        <taxon>Eurotiomycetidae</taxon>
        <taxon>Eurotiales</taxon>
        <taxon>Elaphomycetaceae</taxon>
        <taxon>Elaphomyces</taxon>
    </lineage>
</organism>
<dbReference type="EMBL" id="NPHW01002537">
    <property type="protein sequence ID" value="OXV11259.1"/>
    <property type="molecule type" value="Genomic_DNA"/>
</dbReference>
<dbReference type="Pfam" id="PF11917">
    <property type="entry name" value="DUF3435"/>
    <property type="match status" value="1"/>
</dbReference>
<keyword evidence="2" id="KW-1185">Reference proteome</keyword>
<dbReference type="OrthoDB" id="4485682at2759"/>
<protein>
    <submittedName>
        <fullName evidence="1">Uncharacterized protein</fullName>
    </submittedName>
</protein>
<name>A0A232M4F2_9EURO</name>
<dbReference type="PANTHER" id="PTHR37535:SF4">
    <property type="entry name" value="FLUG DOMAIN-CONTAINING PROTEIN"/>
    <property type="match status" value="1"/>
</dbReference>
<dbReference type="InterPro" id="IPR021842">
    <property type="entry name" value="DUF3435"/>
</dbReference>